<gene>
    <name evidence="2" type="ORF">ACAOBT_LOCUS21205</name>
</gene>
<sequence length="68" mass="7978">MLQSMQEIEGSSPNIICLRFPICFSVNIAFQKIYVKKFGKNEIFSYVLLFAHLLLIYLLKFILFSLNK</sequence>
<keyword evidence="3" id="KW-1185">Reference proteome</keyword>
<dbReference type="AlphaFoldDB" id="A0A9P0LKF5"/>
<keyword evidence="1" id="KW-1133">Transmembrane helix</keyword>
<comment type="caution">
    <text evidence="2">The sequence shown here is derived from an EMBL/GenBank/DDBJ whole genome shotgun (WGS) entry which is preliminary data.</text>
</comment>
<evidence type="ECO:0000256" key="1">
    <source>
        <dbReference type="SAM" id="Phobius"/>
    </source>
</evidence>
<evidence type="ECO:0000313" key="2">
    <source>
        <dbReference type="EMBL" id="CAH1992969.1"/>
    </source>
</evidence>
<feature type="transmembrane region" description="Helical" evidence="1">
    <location>
        <begin position="43"/>
        <end position="66"/>
    </location>
</feature>
<keyword evidence="1" id="KW-0472">Membrane</keyword>
<proteinExistence type="predicted"/>
<keyword evidence="1" id="KW-0812">Transmembrane</keyword>
<organism evidence="2 3">
    <name type="scientific">Acanthoscelides obtectus</name>
    <name type="common">Bean weevil</name>
    <name type="synonym">Bruchus obtectus</name>
    <dbReference type="NCBI Taxonomy" id="200917"/>
    <lineage>
        <taxon>Eukaryota</taxon>
        <taxon>Metazoa</taxon>
        <taxon>Ecdysozoa</taxon>
        <taxon>Arthropoda</taxon>
        <taxon>Hexapoda</taxon>
        <taxon>Insecta</taxon>
        <taxon>Pterygota</taxon>
        <taxon>Neoptera</taxon>
        <taxon>Endopterygota</taxon>
        <taxon>Coleoptera</taxon>
        <taxon>Polyphaga</taxon>
        <taxon>Cucujiformia</taxon>
        <taxon>Chrysomeloidea</taxon>
        <taxon>Chrysomelidae</taxon>
        <taxon>Bruchinae</taxon>
        <taxon>Bruchini</taxon>
        <taxon>Acanthoscelides</taxon>
    </lineage>
</organism>
<reference evidence="2" key="1">
    <citation type="submission" date="2022-03" db="EMBL/GenBank/DDBJ databases">
        <authorList>
            <person name="Sayadi A."/>
        </authorList>
    </citation>
    <scope>NUCLEOTIDE SEQUENCE</scope>
</reference>
<name>A0A9P0LKF5_ACAOB</name>
<accession>A0A9P0LKF5</accession>
<dbReference type="Proteomes" id="UP001152888">
    <property type="component" value="Unassembled WGS sequence"/>
</dbReference>
<protein>
    <submittedName>
        <fullName evidence="2">Uncharacterized protein</fullName>
    </submittedName>
</protein>
<dbReference type="EMBL" id="CAKOFQ010007161">
    <property type="protein sequence ID" value="CAH1992969.1"/>
    <property type="molecule type" value="Genomic_DNA"/>
</dbReference>
<evidence type="ECO:0000313" key="3">
    <source>
        <dbReference type="Proteomes" id="UP001152888"/>
    </source>
</evidence>